<dbReference type="InterPro" id="IPR014825">
    <property type="entry name" value="DNA_alkylation"/>
</dbReference>
<organism evidence="1 2">
    <name type="scientific">Corynebacterium mustelae</name>
    <dbReference type="NCBI Taxonomy" id="571915"/>
    <lineage>
        <taxon>Bacteria</taxon>
        <taxon>Bacillati</taxon>
        <taxon>Actinomycetota</taxon>
        <taxon>Actinomycetes</taxon>
        <taxon>Mycobacteriales</taxon>
        <taxon>Corynebacteriaceae</taxon>
        <taxon>Corynebacterium</taxon>
    </lineage>
</organism>
<dbReference type="PANTHER" id="PTHR34070">
    <property type="entry name" value="ARMADILLO-TYPE FOLD"/>
    <property type="match status" value="1"/>
</dbReference>
<dbReference type="Proteomes" id="UP000035199">
    <property type="component" value="Chromosome"/>
</dbReference>
<dbReference type="STRING" id="571915.CMUST_05400"/>
<gene>
    <name evidence="1" type="ORF">CMUST_05400</name>
</gene>
<evidence type="ECO:0000313" key="1">
    <source>
        <dbReference type="EMBL" id="AKK05418.1"/>
    </source>
</evidence>
<sequence length="220" mass="24955">MDPQHLVDDLRAALVAVSDTEVAAGQKKYMREQFEYLGVKTPARRRASKSIIKYLITASRAELIAVVELLWAQPEREFQYVAADSIRAHISAPTNTLTSADVEWLGTLAMTKSWWDTVDSLDLSVGAICTPAHMRAWARHNNMWLRRIAINHQLLRKDATDTQLLTDVICANLGSTEFFINKAIGWALRDYAKTDPEWVRAFVAEHELSPLSRREALKHL</sequence>
<proteinExistence type="predicted"/>
<reference evidence="2" key="2">
    <citation type="submission" date="2015-05" db="EMBL/GenBank/DDBJ databases">
        <title>Complete genome sequence of Corynebacterium mustelae DSM 45274, isolated from various tissues of a male ferret with lethal sepsis.</title>
        <authorList>
            <person name="Ruckert C."/>
            <person name="Albersmeier A."/>
            <person name="Winkler A."/>
            <person name="Tauch A."/>
        </authorList>
    </citation>
    <scope>NUCLEOTIDE SEQUENCE [LARGE SCALE GENOMIC DNA]</scope>
    <source>
        <strain evidence="2">DSM 45274</strain>
    </source>
</reference>
<reference evidence="1 2" key="1">
    <citation type="journal article" date="2015" name="Genome Announc.">
        <title>Complete Genome Sequence of the Type Strain Corynebacterium mustelae DSM 45274, Isolated from Various Tissues of a Male Ferret with Lethal Sepsis.</title>
        <authorList>
            <person name="Ruckert C."/>
            <person name="Eimer J."/>
            <person name="Winkler A."/>
            <person name="Tauch A."/>
        </authorList>
    </citation>
    <scope>NUCLEOTIDE SEQUENCE [LARGE SCALE GENOMIC DNA]</scope>
    <source>
        <strain evidence="1 2">DSM 45274</strain>
    </source>
</reference>
<accession>A0A0G3H0R7</accession>
<dbReference type="KEGG" id="cmv:CMUST_05400"/>
<dbReference type="PANTHER" id="PTHR34070:SF1">
    <property type="entry name" value="DNA ALKYLATION REPAIR PROTEIN"/>
    <property type="match status" value="1"/>
</dbReference>
<dbReference type="PATRIC" id="fig|571915.4.peg.1144"/>
<dbReference type="Gene3D" id="1.20.1660.10">
    <property type="entry name" value="Hypothetical protein (EF3068)"/>
    <property type="match status" value="1"/>
</dbReference>
<evidence type="ECO:0000313" key="2">
    <source>
        <dbReference type="Proteomes" id="UP000035199"/>
    </source>
</evidence>
<dbReference type="Pfam" id="PF08713">
    <property type="entry name" value="DNA_alkylation"/>
    <property type="match status" value="1"/>
</dbReference>
<dbReference type="OrthoDB" id="9775346at2"/>
<dbReference type="RefSeq" id="WP_047261639.1">
    <property type="nucleotide sequence ID" value="NZ_CP011542.1"/>
</dbReference>
<dbReference type="Gene3D" id="1.25.40.290">
    <property type="entry name" value="ARM repeat domains"/>
    <property type="match status" value="1"/>
</dbReference>
<dbReference type="SUPFAM" id="SSF48371">
    <property type="entry name" value="ARM repeat"/>
    <property type="match status" value="1"/>
</dbReference>
<dbReference type="InterPro" id="IPR016024">
    <property type="entry name" value="ARM-type_fold"/>
</dbReference>
<name>A0A0G3H0R7_9CORY</name>
<dbReference type="AlphaFoldDB" id="A0A0G3H0R7"/>
<dbReference type="EMBL" id="CP011542">
    <property type="protein sequence ID" value="AKK05418.1"/>
    <property type="molecule type" value="Genomic_DNA"/>
</dbReference>
<keyword evidence="2" id="KW-1185">Reference proteome</keyword>
<protein>
    <submittedName>
        <fullName evidence="1">Putative DNA alkylation repair enzyme</fullName>
    </submittedName>
</protein>
<dbReference type="CDD" id="cd07064">
    <property type="entry name" value="AlkD_like_1"/>
    <property type="match status" value="1"/>
</dbReference>